<comment type="caution">
    <text evidence="1">The sequence shown here is derived from an EMBL/GenBank/DDBJ whole genome shotgun (WGS) entry which is preliminary data.</text>
</comment>
<gene>
    <name evidence="1" type="ORF">MHI_LOCUS409793</name>
</gene>
<dbReference type="EMBL" id="CAJDYZ010006840">
    <property type="protein sequence ID" value="CAD1473727.1"/>
    <property type="molecule type" value="Genomic_DNA"/>
</dbReference>
<keyword evidence="2" id="KW-1185">Reference proteome</keyword>
<dbReference type="Proteomes" id="UP000752696">
    <property type="component" value="Unassembled WGS sequence"/>
</dbReference>
<evidence type="ECO:0000313" key="2">
    <source>
        <dbReference type="Proteomes" id="UP000752696"/>
    </source>
</evidence>
<organism evidence="1 2">
    <name type="scientific">Heterotrigona itama</name>
    <dbReference type="NCBI Taxonomy" id="395501"/>
    <lineage>
        <taxon>Eukaryota</taxon>
        <taxon>Metazoa</taxon>
        <taxon>Ecdysozoa</taxon>
        <taxon>Arthropoda</taxon>
        <taxon>Hexapoda</taxon>
        <taxon>Insecta</taxon>
        <taxon>Pterygota</taxon>
        <taxon>Neoptera</taxon>
        <taxon>Endopterygota</taxon>
        <taxon>Hymenoptera</taxon>
        <taxon>Apocrita</taxon>
        <taxon>Aculeata</taxon>
        <taxon>Apoidea</taxon>
        <taxon>Anthophila</taxon>
        <taxon>Apidae</taxon>
        <taxon>Heterotrigona</taxon>
    </lineage>
</organism>
<evidence type="ECO:0000313" key="1">
    <source>
        <dbReference type="EMBL" id="CAD1473727.1"/>
    </source>
</evidence>
<proteinExistence type="predicted"/>
<accession>A0A6V7H3I2</accession>
<feature type="non-terminal residue" evidence="1">
    <location>
        <position position="1"/>
    </location>
</feature>
<reference evidence="1" key="1">
    <citation type="submission" date="2020-07" db="EMBL/GenBank/DDBJ databases">
        <authorList>
            <person name="Nazaruddin N."/>
        </authorList>
    </citation>
    <scope>NUCLEOTIDE SEQUENCE</scope>
</reference>
<dbReference type="AlphaFoldDB" id="A0A6V7H3I2"/>
<protein>
    <submittedName>
        <fullName evidence="1">Uncharacterized protein</fullName>
    </submittedName>
</protein>
<name>A0A6V7H3I2_9HYME</name>
<sequence>TIKTSASWLFCLSKVPKLGDIFHRVTEAIINISWYYHVTVLFYTWYSCVKISGLRAVYRSEYHSFITYFTVLDMLLLHFEANAIQITKMNCRDENHYYRQRKCFGV</sequence>